<accession>A0A8R1DSV1</accession>
<dbReference type="AlphaFoldDB" id="A0A8R1DSV1"/>
<evidence type="ECO:0000313" key="2">
    <source>
        <dbReference type="EnsemblMetazoa" id="CJA11208a.1"/>
    </source>
</evidence>
<keyword evidence="3" id="KW-1185">Reference proteome</keyword>
<reference evidence="2" key="2">
    <citation type="submission" date="2022-06" db="UniProtKB">
        <authorList>
            <consortium name="EnsemblMetazoa"/>
        </authorList>
    </citation>
    <scope>IDENTIFICATION</scope>
    <source>
        <strain evidence="2">DF5081</strain>
    </source>
</reference>
<proteinExistence type="predicted"/>
<dbReference type="Pfam" id="PF21530">
    <property type="entry name" value="Pif1_2B_dom"/>
    <property type="match status" value="1"/>
</dbReference>
<organism evidence="2 3">
    <name type="scientific">Caenorhabditis japonica</name>
    <dbReference type="NCBI Taxonomy" id="281687"/>
    <lineage>
        <taxon>Eukaryota</taxon>
        <taxon>Metazoa</taxon>
        <taxon>Ecdysozoa</taxon>
        <taxon>Nematoda</taxon>
        <taxon>Chromadorea</taxon>
        <taxon>Rhabditida</taxon>
        <taxon>Rhabditina</taxon>
        <taxon>Rhabditomorpha</taxon>
        <taxon>Rhabditoidea</taxon>
        <taxon>Rhabditidae</taxon>
        <taxon>Peloderinae</taxon>
        <taxon>Caenorhabditis</taxon>
    </lineage>
</organism>
<dbReference type="EnsemblMetazoa" id="CJA11208a.1">
    <property type="protein sequence ID" value="CJA11208a.1"/>
    <property type="gene ID" value="WBGene00130412"/>
</dbReference>
<feature type="domain" description="DNA helicase Pif1-like 2B" evidence="1">
    <location>
        <begin position="110"/>
        <end position="144"/>
    </location>
</feature>
<evidence type="ECO:0000313" key="3">
    <source>
        <dbReference type="Proteomes" id="UP000005237"/>
    </source>
</evidence>
<dbReference type="InterPro" id="IPR049163">
    <property type="entry name" value="Pif1-like_2B_dom"/>
</dbReference>
<sequence>MFMNTASDFVLRDLPDYPFPFGGKRIVLRGDFQVLNVRIINGDANWIKFLLDVEGLPVSEDLVDDKFGGLREDIFDAAFLALKKIDGTKMEYLSRDEVENESANKYITTEILNSVRTSLLPLHRLRRKVGSVMLLRNLDVNSGMRTFVPRITCYENNLPFRLKITQFQVMLAFAVSINQAQGQLFGRVGLVRTPRPTRHLPEDVFLLTD</sequence>
<protein>
    <submittedName>
        <fullName evidence="2">ATP-dependent DNA helicase</fullName>
    </submittedName>
</protein>
<name>A0A8R1DSV1_CAEJA</name>
<dbReference type="PANTHER" id="PTHR10492">
    <property type="match status" value="1"/>
</dbReference>
<dbReference type="Proteomes" id="UP000005237">
    <property type="component" value="Unassembled WGS sequence"/>
</dbReference>
<reference evidence="3" key="1">
    <citation type="submission" date="2010-08" db="EMBL/GenBank/DDBJ databases">
        <authorList>
            <consortium name="Caenorhabditis japonica Sequencing Consortium"/>
            <person name="Wilson R.K."/>
        </authorList>
    </citation>
    <scope>NUCLEOTIDE SEQUENCE [LARGE SCALE GENOMIC DNA]</scope>
    <source>
        <strain evidence="3">DF5081</strain>
    </source>
</reference>
<evidence type="ECO:0000259" key="1">
    <source>
        <dbReference type="Pfam" id="PF21530"/>
    </source>
</evidence>